<keyword evidence="1" id="KW-0540">Nuclease</keyword>
<dbReference type="Gene3D" id="3.30.420.10">
    <property type="entry name" value="Ribonuclease H-like superfamily/Ribonuclease H"/>
    <property type="match status" value="1"/>
</dbReference>
<keyword evidence="6" id="KW-1185">Reference proteome</keyword>
<keyword evidence="2" id="KW-0378">Hydrolase</keyword>
<evidence type="ECO:0000256" key="2">
    <source>
        <dbReference type="ARBA" id="ARBA00022801"/>
    </source>
</evidence>
<dbReference type="SUPFAM" id="SSF53098">
    <property type="entry name" value="Ribonuclease H-like"/>
    <property type="match status" value="1"/>
</dbReference>
<proteinExistence type="predicted"/>
<dbReference type="RefSeq" id="WP_093426891.1">
    <property type="nucleotide sequence ID" value="NZ_FOMJ01000001.1"/>
</dbReference>
<dbReference type="PANTHER" id="PTHR30231:SF4">
    <property type="entry name" value="PROTEIN NEN2"/>
    <property type="match status" value="1"/>
</dbReference>
<dbReference type="OrthoDB" id="5497329at2"/>
<dbReference type="GO" id="GO:0008408">
    <property type="term" value="F:3'-5' exonuclease activity"/>
    <property type="evidence" value="ECO:0007669"/>
    <property type="project" value="TreeGrafter"/>
</dbReference>
<dbReference type="PANTHER" id="PTHR30231">
    <property type="entry name" value="DNA POLYMERASE III SUBUNIT EPSILON"/>
    <property type="match status" value="1"/>
</dbReference>
<dbReference type="GO" id="GO:0006259">
    <property type="term" value="P:DNA metabolic process"/>
    <property type="evidence" value="ECO:0007669"/>
    <property type="project" value="UniProtKB-ARBA"/>
</dbReference>
<dbReference type="SMART" id="SM00479">
    <property type="entry name" value="EXOIII"/>
    <property type="match status" value="1"/>
</dbReference>
<gene>
    <name evidence="5" type="ORF">SAMN05660831_00201</name>
</gene>
<dbReference type="GO" id="GO:0005829">
    <property type="term" value="C:cytosol"/>
    <property type="evidence" value="ECO:0007669"/>
    <property type="project" value="TreeGrafter"/>
</dbReference>
<dbReference type="InterPro" id="IPR013520">
    <property type="entry name" value="Ribonucl_H"/>
</dbReference>
<evidence type="ECO:0000313" key="6">
    <source>
        <dbReference type="Proteomes" id="UP000198611"/>
    </source>
</evidence>
<dbReference type="AlphaFoldDB" id="A0A1I1NC14"/>
<organism evidence="5 6">
    <name type="scientific">Thiohalospira halophila DSM 15071</name>
    <dbReference type="NCBI Taxonomy" id="1123397"/>
    <lineage>
        <taxon>Bacteria</taxon>
        <taxon>Pseudomonadati</taxon>
        <taxon>Pseudomonadota</taxon>
        <taxon>Gammaproteobacteria</taxon>
        <taxon>Thiohalospirales</taxon>
        <taxon>Thiohalospiraceae</taxon>
        <taxon>Thiohalospira</taxon>
    </lineage>
</organism>
<dbReference type="Pfam" id="PF00929">
    <property type="entry name" value="RNase_T"/>
    <property type="match status" value="1"/>
</dbReference>
<evidence type="ECO:0000256" key="3">
    <source>
        <dbReference type="ARBA" id="ARBA00022839"/>
    </source>
</evidence>
<evidence type="ECO:0000259" key="4">
    <source>
        <dbReference type="SMART" id="SM00479"/>
    </source>
</evidence>
<dbReference type="STRING" id="1123397.SAMN05660831_00201"/>
<sequence length="232" mass="24804">MMAGGQWRRRWLARRAPPGPLADYLAIPFPAPGSDCREVEFLALDLETTGLDPARDEIISMGLVPLRGGRLELGQGLGLPVRPEGAVGADSVAIHGLTDTAVAGGESLASAMGELLERLAGRVLLAHYAPFELAFLDRACRAVYGGRFAAAVVDTQWLEHRHRQRRGQPVRAADLRLDAVRGAWGLPPHRAHDALADAVAAGELFLAQWADRAGGGRLPLKAVLSPARAARR</sequence>
<evidence type="ECO:0000313" key="5">
    <source>
        <dbReference type="EMBL" id="SFC95015.1"/>
    </source>
</evidence>
<keyword evidence="3" id="KW-0269">Exonuclease</keyword>
<name>A0A1I1NC14_9GAMM</name>
<dbReference type="Proteomes" id="UP000198611">
    <property type="component" value="Unassembled WGS sequence"/>
</dbReference>
<reference evidence="5 6" key="1">
    <citation type="submission" date="2016-10" db="EMBL/GenBank/DDBJ databases">
        <authorList>
            <person name="de Groot N.N."/>
        </authorList>
    </citation>
    <scope>NUCLEOTIDE SEQUENCE [LARGE SCALE GENOMIC DNA]</scope>
    <source>
        <strain evidence="5 6">HL3</strain>
    </source>
</reference>
<dbReference type="EMBL" id="FOMJ01000001">
    <property type="protein sequence ID" value="SFC95015.1"/>
    <property type="molecule type" value="Genomic_DNA"/>
</dbReference>
<dbReference type="CDD" id="cd06127">
    <property type="entry name" value="DEDDh"/>
    <property type="match status" value="1"/>
</dbReference>
<feature type="domain" description="Exonuclease" evidence="4">
    <location>
        <begin position="40"/>
        <end position="214"/>
    </location>
</feature>
<accession>A0A1I1NC14</accession>
<protein>
    <submittedName>
        <fullName evidence="5">DNA polymerase-3 subunit epsilon</fullName>
    </submittedName>
</protein>
<dbReference type="InterPro" id="IPR012337">
    <property type="entry name" value="RNaseH-like_sf"/>
</dbReference>
<evidence type="ECO:0000256" key="1">
    <source>
        <dbReference type="ARBA" id="ARBA00022722"/>
    </source>
</evidence>
<dbReference type="InterPro" id="IPR036397">
    <property type="entry name" value="RNaseH_sf"/>
</dbReference>
<dbReference type="GO" id="GO:0003676">
    <property type="term" value="F:nucleic acid binding"/>
    <property type="evidence" value="ECO:0007669"/>
    <property type="project" value="InterPro"/>
</dbReference>